<evidence type="ECO:0000313" key="4">
    <source>
        <dbReference type="Proteomes" id="UP000243750"/>
    </source>
</evidence>
<dbReference type="SUPFAM" id="SSF117396">
    <property type="entry name" value="TM1631-like"/>
    <property type="match status" value="1"/>
</dbReference>
<keyword evidence="5" id="KW-1185">Reference proteome</keyword>
<dbReference type="InterPro" id="IPR002763">
    <property type="entry name" value="DUF72"/>
</dbReference>
<dbReference type="Proteomes" id="UP000243750">
    <property type="component" value="Unassembled WGS sequence"/>
</dbReference>
<dbReference type="EMBL" id="NWMT01000088">
    <property type="protein sequence ID" value="PCC99851.1"/>
    <property type="molecule type" value="Genomic_DNA"/>
</dbReference>
<evidence type="ECO:0000313" key="3">
    <source>
        <dbReference type="EMBL" id="QFY56288.1"/>
    </source>
</evidence>
<dbReference type="InterPro" id="IPR036520">
    <property type="entry name" value="UPF0759_sf"/>
</dbReference>
<evidence type="ECO:0000256" key="1">
    <source>
        <dbReference type="SAM" id="MobiDB-lite"/>
    </source>
</evidence>
<dbReference type="EMBL" id="CP033116">
    <property type="protein sequence ID" value="QFY56288.1"/>
    <property type="molecule type" value="Genomic_DNA"/>
</dbReference>
<dbReference type="Gene3D" id="3.20.20.410">
    <property type="entry name" value="Protein of unknown function UPF0759"/>
    <property type="match status" value="1"/>
</dbReference>
<protein>
    <submittedName>
        <fullName evidence="3">DUF72 domain-containing protein</fullName>
    </submittedName>
</protein>
<evidence type="ECO:0000313" key="2">
    <source>
        <dbReference type="EMBL" id="PCC99851.1"/>
    </source>
</evidence>
<dbReference type="RefSeq" id="WP_096346180.1">
    <property type="nucleotide sequence ID" value="NZ_CP033116.1"/>
</dbReference>
<gene>
    <name evidence="2" type="ORF">CO192_08505</name>
    <name evidence="3" type="ORF">EAO82_07890</name>
</gene>
<evidence type="ECO:0000313" key="5">
    <source>
        <dbReference type="Proteomes" id="UP000344571"/>
    </source>
</evidence>
<dbReference type="AlphaFoldDB" id="A0AA91U4F8"/>
<reference evidence="3 5" key="2">
    <citation type="submission" date="2018-10" db="EMBL/GenBank/DDBJ databases">
        <title>Complete genome sequence of Pseudomonas pelagia strain Kongs-67.</title>
        <authorList>
            <person name="Sinha R.K."/>
            <person name="Krishnan K."/>
        </authorList>
    </citation>
    <scope>NUCLEOTIDE SEQUENCE [LARGE SCALE GENOMIC DNA]</scope>
    <source>
        <strain evidence="3 5">Kongs-67</strain>
    </source>
</reference>
<dbReference type="PANTHER" id="PTHR30348:SF4">
    <property type="entry name" value="DUF72 DOMAIN-CONTAINING PROTEIN"/>
    <property type="match status" value="1"/>
</dbReference>
<proteinExistence type="predicted"/>
<dbReference type="Proteomes" id="UP000344571">
    <property type="component" value="Chromosome"/>
</dbReference>
<reference evidence="2 4" key="1">
    <citation type="submission" date="2017-09" db="EMBL/GenBank/DDBJ databases">
        <title>Bacterial and phytoplankton interrelationship in Kongsfjorden, an Arctic fjord.</title>
        <authorList>
            <person name="Sinha R."/>
            <person name="Krishnan K."/>
        </authorList>
    </citation>
    <scope>NUCLEOTIDE SEQUENCE [LARGE SCALE GENOMIC DNA]</scope>
    <source>
        <strain evidence="2 4">58</strain>
    </source>
</reference>
<dbReference type="PANTHER" id="PTHR30348">
    <property type="entry name" value="UNCHARACTERIZED PROTEIN YECE"/>
    <property type="match status" value="1"/>
</dbReference>
<accession>A0AA91U4F8</accession>
<sequence>MSDIHIGISGWRYTPWRGDFYPEGLKQRQELAYASRAVSSIEINGSFYALQTPERYAGWYADTPDNFVFSVKAPRYITHVKRLRDVEEPIANFYASGVLELGDKLGATLWQFPPSFKFDTERFDHFLSLLPKTVSAARRCAAQATRGEPPPISKLPAKTRLRHAVEIRHSSFACDEFIALLRKYKVALVIADTAGKWPFLEDVTSDFLYLRLHGDKQLYSSGYSEKALTHWEKRIRSWTSGAQPRDAQRVSKKQPPKRSSRDLFCYFDNDIKVRAPYDARRLLEKLTLTDTLEVTPGEMTEKLA</sequence>
<organism evidence="2 4">
    <name type="scientific">Halopseudomonas pelagia</name>
    <dbReference type="NCBI Taxonomy" id="553151"/>
    <lineage>
        <taxon>Bacteria</taxon>
        <taxon>Pseudomonadati</taxon>
        <taxon>Pseudomonadota</taxon>
        <taxon>Gammaproteobacteria</taxon>
        <taxon>Pseudomonadales</taxon>
        <taxon>Pseudomonadaceae</taxon>
        <taxon>Halopseudomonas</taxon>
    </lineage>
</organism>
<dbReference type="Pfam" id="PF01904">
    <property type="entry name" value="DUF72"/>
    <property type="match status" value="1"/>
</dbReference>
<name>A0AA91U4F8_9GAMM</name>
<feature type="region of interest" description="Disordered" evidence="1">
    <location>
        <begin position="240"/>
        <end position="261"/>
    </location>
</feature>